<proteinExistence type="predicted"/>
<evidence type="ECO:0000313" key="3">
    <source>
        <dbReference type="Proteomes" id="UP000190911"/>
    </source>
</evidence>
<keyword evidence="3" id="KW-1185">Reference proteome</keyword>
<keyword evidence="1" id="KW-1133">Transmembrane helix</keyword>
<dbReference type="AlphaFoldDB" id="A0A1M7G5T5"/>
<dbReference type="Proteomes" id="UP000190911">
    <property type="component" value="Chromosome I"/>
</dbReference>
<feature type="transmembrane region" description="Helical" evidence="1">
    <location>
        <begin position="6"/>
        <end position="27"/>
    </location>
</feature>
<keyword evidence="1" id="KW-0812">Transmembrane</keyword>
<organism evidence="2 3">
    <name type="scientific">Vreelandella subglaciescola</name>
    <dbReference type="NCBI Taxonomy" id="29571"/>
    <lineage>
        <taxon>Bacteria</taxon>
        <taxon>Pseudomonadati</taxon>
        <taxon>Pseudomonadota</taxon>
        <taxon>Gammaproteobacteria</taxon>
        <taxon>Oceanospirillales</taxon>
        <taxon>Halomonadaceae</taxon>
        <taxon>Vreelandella</taxon>
    </lineage>
</organism>
<dbReference type="EMBL" id="LT670847">
    <property type="protein sequence ID" value="SHM11515.1"/>
    <property type="molecule type" value="Genomic_DNA"/>
</dbReference>
<sequence length="37" mass="4153">MNTVDFAYRVFFAPVQCTAFAYGYGYWFSQGMAVAGD</sequence>
<evidence type="ECO:0000313" key="2">
    <source>
        <dbReference type="EMBL" id="SHM11515.1"/>
    </source>
</evidence>
<dbReference type="InParanoid" id="A0A1M7G5T5"/>
<dbReference type="STRING" id="29571.SAMN05878437_1290"/>
<evidence type="ECO:0000256" key="1">
    <source>
        <dbReference type="SAM" id="Phobius"/>
    </source>
</evidence>
<keyword evidence="1" id="KW-0472">Membrane</keyword>
<protein>
    <submittedName>
        <fullName evidence="2">Uncharacterized protein</fullName>
    </submittedName>
</protein>
<reference evidence="2 3" key="1">
    <citation type="submission" date="2016-11" db="EMBL/GenBank/DDBJ databases">
        <authorList>
            <person name="Jaros S."/>
            <person name="Januszkiewicz K."/>
            <person name="Wedrychowicz H."/>
        </authorList>
    </citation>
    <scope>NUCLEOTIDE SEQUENCE [LARGE SCALE GENOMIC DNA]</scope>
    <source>
        <strain evidence="2 3">ACAM 12</strain>
    </source>
</reference>
<name>A0A1M7G5T5_9GAMM</name>
<accession>A0A1M7G5T5</accession>
<gene>
    <name evidence="2" type="ORF">SAMN05878437_1290</name>
</gene>